<feature type="signal peptide" evidence="1">
    <location>
        <begin position="1"/>
        <end position="22"/>
    </location>
</feature>
<keyword evidence="3" id="KW-0449">Lipoprotein</keyword>
<comment type="caution">
    <text evidence="3">The sequence shown here is derived from an EMBL/GenBank/DDBJ whole genome shotgun (WGS) entry which is preliminary data.</text>
</comment>
<dbReference type="CDD" id="cd16329">
    <property type="entry name" value="LolA_like"/>
    <property type="match status" value="1"/>
</dbReference>
<proteinExistence type="predicted"/>
<dbReference type="InterPro" id="IPR029046">
    <property type="entry name" value="LolA/LolB/LppX"/>
</dbReference>
<evidence type="ECO:0000313" key="5">
    <source>
        <dbReference type="Proteomes" id="UP000244089"/>
    </source>
</evidence>
<dbReference type="SUPFAM" id="SSF89392">
    <property type="entry name" value="Prokaryotic lipoproteins and lipoprotein localization factors"/>
    <property type="match status" value="1"/>
</dbReference>
<name>A0A2T5RFE2_9FIRM</name>
<evidence type="ECO:0000259" key="2">
    <source>
        <dbReference type="Pfam" id="PF17131"/>
    </source>
</evidence>
<evidence type="ECO:0000313" key="3">
    <source>
        <dbReference type="EMBL" id="PTV93070.1"/>
    </source>
</evidence>
<keyword evidence="1" id="KW-0732">Signal</keyword>
<dbReference type="AlphaFoldDB" id="A0A2T5RFE2"/>
<protein>
    <submittedName>
        <fullName evidence="3">Outer membrane lipoprotein-sorting protein</fullName>
    </submittedName>
</protein>
<dbReference type="Proteomes" id="UP000295176">
    <property type="component" value="Unassembled WGS sequence"/>
</dbReference>
<evidence type="ECO:0000313" key="4">
    <source>
        <dbReference type="EMBL" id="TDP89012.1"/>
    </source>
</evidence>
<dbReference type="OrthoDB" id="9803781at2"/>
<feature type="domain" description="Uncharacterized protein TP-0789" evidence="2">
    <location>
        <begin position="73"/>
        <end position="255"/>
    </location>
</feature>
<evidence type="ECO:0000256" key="1">
    <source>
        <dbReference type="SAM" id="SignalP"/>
    </source>
</evidence>
<dbReference type="InterPro" id="IPR033399">
    <property type="entry name" value="TP_0789-like"/>
</dbReference>
<dbReference type="EMBL" id="QAXS01000054">
    <property type="protein sequence ID" value="PTV93070.1"/>
    <property type="molecule type" value="Genomic_DNA"/>
</dbReference>
<dbReference type="EMBL" id="SNXX01000027">
    <property type="protein sequence ID" value="TDP89012.1"/>
    <property type="molecule type" value="Genomic_DNA"/>
</dbReference>
<sequence>MFKKITIFLLILFFFLSQFGLAQELDGDQVLEKVEASRQANSHQMKMEMELYSSSGDMRSRELNNYRLEGEVERSLMQFTEPADISGTAFLLLDDQTNNQEDMYLYLPALGSVRKISGSQKNGNFVGSDLTYNDLSIFSGANFRDNYQAEIISEDTGIIELHLKITDPDIDYSYGKMWVRKDLWLAEKIEYYDQQEELLKVITLSNFDEIDGNRLARRIEVENVQRESRTILKLVEVDFDPELDPGIFTTRYLQRQ</sequence>
<dbReference type="Proteomes" id="UP000244089">
    <property type="component" value="Unassembled WGS sequence"/>
</dbReference>
<dbReference type="Gene3D" id="2.50.20.10">
    <property type="entry name" value="Lipoprotein localisation LolA/LolB/LppX"/>
    <property type="match status" value="1"/>
</dbReference>
<gene>
    <name evidence="4" type="ORF">C7957_12710</name>
    <name evidence="3" type="ORF">C8C76_15410</name>
</gene>
<evidence type="ECO:0000313" key="6">
    <source>
        <dbReference type="Proteomes" id="UP000295176"/>
    </source>
</evidence>
<reference evidence="3 5" key="1">
    <citation type="submission" date="2018-04" db="EMBL/GenBank/DDBJ databases">
        <title>Subsurface microbial communities from deep shales in Ohio and West Virginia, USA.</title>
        <authorList>
            <person name="Wrighton K."/>
        </authorList>
    </citation>
    <scope>NUCLEOTIDE SEQUENCE [LARGE SCALE GENOMIC DNA]</scope>
    <source>
        <strain evidence="4 6">MSL 7</strain>
        <strain evidence="3 5">WC1</strain>
    </source>
</reference>
<organism evidence="3 5">
    <name type="scientific">Halanaerobium saccharolyticum</name>
    <dbReference type="NCBI Taxonomy" id="43595"/>
    <lineage>
        <taxon>Bacteria</taxon>
        <taxon>Bacillati</taxon>
        <taxon>Bacillota</taxon>
        <taxon>Clostridia</taxon>
        <taxon>Halanaerobiales</taxon>
        <taxon>Halanaerobiaceae</taxon>
        <taxon>Halanaerobium</taxon>
    </lineage>
</organism>
<feature type="chain" id="PRO_5038300161" evidence="1">
    <location>
        <begin position="23"/>
        <end position="256"/>
    </location>
</feature>
<accession>A0A2T5RFE2</accession>
<dbReference type="Pfam" id="PF17131">
    <property type="entry name" value="LolA_like"/>
    <property type="match status" value="1"/>
</dbReference>
<dbReference type="RefSeq" id="WP_108142755.1">
    <property type="nucleotide sequence ID" value="NZ_QAXS01000054.1"/>
</dbReference>